<feature type="transmembrane region" description="Helical" evidence="7">
    <location>
        <begin position="176"/>
        <end position="198"/>
    </location>
</feature>
<keyword evidence="2" id="KW-0813">Transport</keyword>
<comment type="caution">
    <text evidence="8">The sequence shown here is derived from an EMBL/GenBank/DDBJ whole genome shotgun (WGS) entry which is preliminary data.</text>
</comment>
<dbReference type="AlphaFoldDB" id="A0A8J3GAC2"/>
<dbReference type="GO" id="GO:0005384">
    <property type="term" value="F:manganese ion transmembrane transporter activity"/>
    <property type="evidence" value="ECO:0007669"/>
    <property type="project" value="TreeGrafter"/>
</dbReference>
<dbReference type="GO" id="GO:0034755">
    <property type="term" value="P:iron ion transmembrane transport"/>
    <property type="evidence" value="ECO:0007669"/>
    <property type="project" value="TreeGrafter"/>
</dbReference>
<dbReference type="PANTHER" id="PTHR11706">
    <property type="entry name" value="SOLUTE CARRIER PROTEIN FAMILY 11 MEMBER"/>
    <property type="match status" value="1"/>
</dbReference>
<feature type="transmembrane region" description="Helical" evidence="7">
    <location>
        <begin position="210"/>
        <end position="232"/>
    </location>
</feature>
<name>A0A8J3GAC2_9BACT</name>
<feature type="transmembrane region" description="Helical" evidence="7">
    <location>
        <begin position="136"/>
        <end position="156"/>
    </location>
</feature>
<dbReference type="Proteomes" id="UP000598271">
    <property type="component" value="Unassembled WGS sequence"/>
</dbReference>
<evidence type="ECO:0000256" key="3">
    <source>
        <dbReference type="ARBA" id="ARBA00022692"/>
    </source>
</evidence>
<keyword evidence="4" id="KW-0769">Symport</keyword>
<dbReference type="InterPro" id="IPR001046">
    <property type="entry name" value="NRAMP_fam"/>
</dbReference>
<feature type="transmembrane region" description="Helical" evidence="7">
    <location>
        <begin position="111"/>
        <end position="129"/>
    </location>
</feature>
<proteinExistence type="predicted"/>
<evidence type="ECO:0000256" key="6">
    <source>
        <dbReference type="ARBA" id="ARBA00023136"/>
    </source>
</evidence>
<evidence type="ECO:0000256" key="1">
    <source>
        <dbReference type="ARBA" id="ARBA00004141"/>
    </source>
</evidence>
<dbReference type="GO" id="GO:0005886">
    <property type="term" value="C:plasma membrane"/>
    <property type="evidence" value="ECO:0007669"/>
    <property type="project" value="TreeGrafter"/>
</dbReference>
<dbReference type="EMBL" id="BMXF01000004">
    <property type="protein sequence ID" value="GHB81730.1"/>
    <property type="molecule type" value="Genomic_DNA"/>
</dbReference>
<sequence>MLFWSVISAAFIGPGTVTTCSLAGASYGTSLLWALTFSILATIVLQETAARLTLASGKNLGEIMLLRHGSGGIWICRLLAFGVILGCAAYEAGNLLGAVAGLKLIAEPPSWILSIAIGIAAYFVLAIRNISILTRLLGLIVFILGFAFILVSIQAFQDPSRIVVNSLVPNFPENSALVITGLIGTTIVPYNLFLGSGIGQGQSVGEMRQGIILAVLIGGLISMSILLAGTLISGDFSFQNAARVLGQSLGPSGEILYAVGLFGAGFTSVVTAPFAAAITAKSLLSVSPIQTTYVWKSVLCFGVIFGLLQIKPIPVILAAQVANGLLLPFVTWQLFRCVNDTNILPEKFINSKVQNIFLILIFLVTLFLGGNSIFRALI</sequence>
<dbReference type="NCBIfam" id="NF037982">
    <property type="entry name" value="Nramp_1"/>
    <property type="match status" value="1"/>
</dbReference>
<dbReference type="GO" id="GO:0015086">
    <property type="term" value="F:cadmium ion transmembrane transporter activity"/>
    <property type="evidence" value="ECO:0007669"/>
    <property type="project" value="TreeGrafter"/>
</dbReference>
<dbReference type="GO" id="GO:0015293">
    <property type="term" value="F:symporter activity"/>
    <property type="evidence" value="ECO:0007669"/>
    <property type="project" value="UniProtKB-KW"/>
</dbReference>
<evidence type="ECO:0000313" key="9">
    <source>
        <dbReference type="Proteomes" id="UP000598271"/>
    </source>
</evidence>
<keyword evidence="5 7" id="KW-1133">Transmembrane helix</keyword>
<organism evidence="8 9">
    <name type="scientific">Persicitalea jodogahamensis</name>
    <dbReference type="NCBI Taxonomy" id="402147"/>
    <lineage>
        <taxon>Bacteria</taxon>
        <taxon>Pseudomonadati</taxon>
        <taxon>Bacteroidota</taxon>
        <taxon>Cytophagia</taxon>
        <taxon>Cytophagales</taxon>
        <taxon>Spirosomataceae</taxon>
        <taxon>Persicitalea</taxon>
    </lineage>
</organism>
<feature type="transmembrane region" description="Helical" evidence="7">
    <location>
        <begin position="255"/>
        <end position="280"/>
    </location>
</feature>
<feature type="transmembrane region" description="Helical" evidence="7">
    <location>
        <begin position="292"/>
        <end position="310"/>
    </location>
</feature>
<accession>A0A8J3GAC2</accession>
<evidence type="ECO:0000313" key="8">
    <source>
        <dbReference type="EMBL" id="GHB81730.1"/>
    </source>
</evidence>
<evidence type="ECO:0000256" key="2">
    <source>
        <dbReference type="ARBA" id="ARBA00022448"/>
    </source>
</evidence>
<feature type="transmembrane region" description="Helical" evidence="7">
    <location>
        <begin position="356"/>
        <end position="377"/>
    </location>
</feature>
<dbReference type="Pfam" id="PF01566">
    <property type="entry name" value="Nramp"/>
    <property type="match status" value="1"/>
</dbReference>
<keyword evidence="3 7" id="KW-0812">Transmembrane</keyword>
<feature type="transmembrane region" description="Helical" evidence="7">
    <location>
        <begin position="71"/>
        <end position="91"/>
    </location>
</feature>
<feature type="transmembrane region" description="Helical" evidence="7">
    <location>
        <begin position="30"/>
        <end position="50"/>
    </location>
</feature>
<evidence type="ECO:0000256" key="7">
    <source>
        <dbReference type="SAM" id="Phobius"/>
    </source>
</evidence>
<gene>
    <name evidence="8" type="primary">mntH</name>
    <name evidence="8" type="ORF">GCM10007390_40840</name>
</gene>
<keyword evidence="6 7" id="KW-0472">Membrane</keyword>
<reference evidence="8 9" key="1">
    <citation type="journal article" date="2014" name="Int. J. Syst. Evol. Microbiol.">
        <title>Complete genome sequence of Corynebacterium casei LMG S-19264T (=DSM 44701T), isolated from a smear-ripened cheese.</title>
        <authorList>
            <consortium name="US DOE Joint Genome Institute (JGI-PGF)"/>
            <person name="Walter F."/>
            <person name="Albersmeier A."/>
            <person name="Kalinowski J."/>
            <person name="Ruckert C."/>
        </authorList>
    </citation>
    <scope>NUCLEOTIDE SEQUENCE [LARGE SCALE GENOMIC DNA]</scope>
    <source>
        <strain evidence="8 9">KCTC 12866</strain>
    </source>
</reference>
<comment type="subcellular location">
    <subcellularLocation>
        <location evidence="1">Membrane</location>
        <topology evidence="1">Multi-pass membrane protein</topology>
    </subcellularLocation>
</comment>
<protein>
    <submittedName>
        <fullName evidence="8">Manganese transporter</fullName>
    </submittedName>
</protein>
<evidence type="ECO:0000256" key="5">
    <source>
        <dbReference type="ARBA" id="ARBA00022989"/>
    </source>
</evidence>
<keyword evidence="9" id="KW-1185">Reference proteome</keyword>
<evidence type="ECO:0000256" key="4">
    <source>
        <dbReference type="ARBA" id="ARBA00022847"/>
    </source>
</evidence>
<dbReference type="PANTHER" id="PTHR11706:SF33">
    <property type="entry name" value="NATURAL RESISTANCE-ASSOCIATED MACROPHAGE PROTEIN 2"/>
    <property type="match status" value="1"/>
</dbReference>